<dbReference type="RefSeq" id="WP_053250088.1">
    <property type="nucleotide sequence ID" value="NZ_LGAP01000011.1"/>
</dbReference>
<comment type="caution">
    <text evidence="1">The sequence shown here is derived from an EMBL/GenBank/DDBJ whole genome shotgun (WGS) entry which is preliminary data.</text>
</comment>
<accession>A0A0L8BRX3</accession>
<gene>
    <name evidence="1" type="ORF">AC244_17470</name>
</gene>
<evidence type="ECO:0000313" key="1">
    <source>
        <dbReference type="EMBL" id="KOF17328.1"/>
    </source>
</evidence>
<dbReference type="EMBL" id="LGAP01000011">
    <property type="protein sequence ID" value="KOF17328.1"/>
    <property type="molecule type" value="Genomic_DNA"/>
</dbReference>
<reference evidence="2" key="1">
    <citation type="submission" date="2015-07" db="EMBL/GenBank/DDBJ databases">
        <title>Whole genome sequence of an Ensifer adhaerens strain isolated from a cave pool in the Wind Cave National Park.</title>
        <authorList>
            <person name="Eng W.W.H."/>
            <person name="Gan H.M."/>
            <person name="Barton H.A."/>
            <person name="Savka M.A."/>
        </authorList>
    </citation>
    <scope>NUCLEOTIDE SEQUENCE [LARGE SCALE GENOMIC DNA]</scope>
    <source>
        <strain evidence="2">SD006</strain>
    </source>
</reference>
<dbReference type="PATRIC" id="fig|106592.7.peg.1276"/>
<dbReference type="Proteomes" id="UP000037425">
    <property type="component" value="Unassembled WGS sequence"/>
</dbReference>
<evidence type="ECO:0000313" key="2">
    <source>
        <dbReference type="Proteomes" id="UP000037425"/>
    </source>
</evidence>
<protein>
    <submittedName>
        <fullName evidence="1">Uncharacterized protein</fullName>
    </submittedName>
</protein>
<organism evidence="1 2">
    <name type="scientific">Ensifer adhaerens</name>
    <name type="common">Sinorhizobium morelense</name>
    <dbReference type="NCBI Taxonomy" id="106592"/>
    <lineage>
        <taxon>Bacteria</taxon>
        <taxon>Pseudomonadati</taxon>
        <taxon>Pseudomonadota</taxon>
        <taxon>Alphaproteobacteria</taxon>
        <taxon>Hyphomicrobiales</taxon>
        <taxon>Rhizobiaceae</taxon>
        <taxon>Sinorhizobium/Ensifer group</taxon>
        <taxon>Ensifer</taxon>
    </lineage>
</organism>
<proteinExistence type="predicted"/>
<dbReference type="AlphaFoldDB" id="A0A0L8BRX3"/>
<sequence>MAETAQRRKVLCVRPRQNPNCAAVLATVIDEWVHALALHCDVSVIEQDFDFAEVYEQLKPDFLIFDSVHWGRPHRLNIANAQAHPHVPRALYLNCDPHDPMRPLILQMLDNYGIDTVFCTGNEQIQHMPELLRITSFILPKFIDPTVFRDYKLDKIIPVTVFSGHLFPTFYPWRAQVTEEVQRLFPTLVYTHPGYDKNHQAPFEVRDEKYSQLISQSYFSISDTTRMDYVVRKHLEIPASGAILVAPESEPLKEYGFVDLENCVLGSGRELYIKINAISRSPDLYSYICKQGHDLVHSRYTRQSWTHMLDWFECRIRLQPGEIVQQQGKFGRFENVPAAPGTPWIADAVIFDSPMSAVLRSARDAILSGEDLTSTKAGLNELTTWIGHVAEPWILMGVIALLEGDLNQAALWLSRRGNAQGQSDPELGRLDPVEIAWLLMLAELLEDEGLRDLMLERAIDAPHVSIRRMQWLWRADADELDDHATGVDGPEPGDCLSIHWLGQEDLATWISLAERVLAANSRADRIRYGAVLDGRSKIMLGTS</sequence>
<name>A0A0L8BRX3_ENSAD</name>
<dbReference type="OrthoDB" id="5121913at2"/>